<feature type="domain" description="UBC core" evidence="2">
    <location>
        <begin position="79"/>
        <end position="226"/>
    </location>
</feature>
<dbReference type="Pfam" id="PF00179">
    <property type="entry name" value="UQ_con"/>
    <property type="match status" value="1"/>
</dbReference>
<dbReference type="FunFam" id="3.10.110.10:FF:000102">
    <property type="entry name" value="Os02g0721100 protein"/>
    <property type="match status" value="1"/>
</dbReference>
<dbReference type="SUPFAM" id="SSF54495">
    <property type="entry name" value="UBC-like"/>
    <property type="match status" value="1"/>
</dbReference>
<name>A2X917_ORYSI</name>
<dbReference type="EMBL" id="CM000127">
    <property type="protein sequence ID" value="EAY87327.1"/>
    <property type="molecule type" value="Genomic_DNA"/>
</dbReference>
<organism evidence="3 4">
    <name type="scientific">Oryza sativa subsp. indica</name>
    <name type="common">Rice</name>
    <dbReference type="NCBI Taxonomy" id="39946"/>
    <lineage>
        <taxon>Eukaryota</taxon>
        <taxon>Viridiplantae</taxon>
        <taxon>Streptophyta</taxon>
        <taxon>Embryophyta</taxon>
        <taxon>Tracheophyta</taxon>
        <taxon>Spermatophyta</taxon>
        <taxon>Magnoliopsida</taxon>
        <taxon>Liliopsida</taxon>
        <taxon>Poales</taxon>
        <taxon>Poaceae</taxon>
        <taxon>BOP clade</taxon>
        <taxon>Oryzoideae</taxon>
        <taxon>Oryzeae</taxon>
        <taxon>Oryzinae</taxon>
        <taxon>Oryza</taxon>
        <taxon>Oryza sativa</taxon>
    </lineage>
</organism>
<dbReference type="SMART" id="SM00212">
    <property type="entry name" value="UBCc"/>
    <property type="match status" value="1"/>
</dbReference>
<dbReference type="STRING" id="39946.A2X917"/>
<accession>A2X917</accession>
<evidence type="ECO:0000313" key="4">
    <source>
        <dbReference type="Proteomes" id="UP000007015"/>
    </source>
</evidence>
<evidence type="ECO:0000256" key="1">
    <source>
        <dbReference type="SAM" id="SignalP"/>
    </source>
</evidence>
<dbReference type="InterPro" id="IPR016135">
    <property type="entry name" value="UBQ-conjugating_enzyme/RWD"/>
</dbReference>
<protein>
    <recommendedName>
        <fullName evidence="2">UBC core domain-containing protein</fullName>
    </recommendedName>
</protein>
<proteinExistence type="predicted"/>
<gene>
    <name evidence="3" type="ORF">OsI_08731</name>
</gene>
<feature type="chain" id="PRO_5002649745" description="UBC core domain-containing protein" evidence="1">
    <location>
        <begin position="24"/>
        <end position="268"/>
    </location>
</feature>
<dbReference type="Proteomes" id="UP000007015">
    <property type="component" value="Chromosome 2"/>
</dbReference>
<reference evidence="3 4" key="1">
    <citation type="journal article" date="2005" name="PLoS Biol.">
        <title>The genomes of Oryza sativa: a history of duplications.</title>
        <authorList>
            <person name="Yu J."/>
            <person name="Wang J."/>
            <person name="Lin W."/>
            <person name="Li S."/>
            <person name="Li H."/>
            <person name="Zhou J."/>
            <person name="Ni P."/>
            <person name="Dong W."/>
            <person name="Hu S."/>
            <person name="Zeng C."/>
            <person name="Zhang J."/>
            <person name="Zhang Y."/>
            <person name="Li R."/>
            <person name="Xu Z."/>
            <person name="Li S."/>
            <person name="Li X."/>
            <person name="Zheng H."/>
            <person name="Cong L."/>
            <person name="Lin L."/>
            <person name="Yin J."/>
            <person name="Geng J."/>
            <person name="Li G."/>
            <person name="Shi J."/>
            <person name="Liu J."/>
            <person name="Lv H."/>
            <person name="Li J."/>
            <person name="Wang J."/>
            <person name="Deng Y."/>
            <person name="Ran L."/>
            <person name="Shi X."/>
            <person name="Wang X."/>
            <person name="Wu Q."/>
            <person name="Li C."/>
            <person name="Ren X."/>
            <person name="Wang J."/>
            <person name="Wang X."/>
            <person name="Li D."/>
            <person name="Liu D."/>
            <person name="Zhang X."/>
            <person name="Ji Z."/>
            <person name="Zhao W."/>
            <person name="Sun Y."/>
            <person name="Zhang Z."/>
            <person name="Bao J."/>
            <person name="Han Y."/>
            <person name="Dong L."/>
            <person name="Ji J."/>
            <person name="Chen P."/>
            <person name="Wu S."/>
            <person name="Liu J."/>
            <person name="Xiao Y."/>
            <person name="Bu D."/>
            <person name="Tan J."/>
            <person name="Yang L."/>
            <person name="Ye C."/>
            <person name="Zhang J."/>
            <person name="Xu J."/>
            <person name="Zhou Y."/>
            <person name="Yu Y."/>
            <person name="Zhang B."/>
            <person name="Zhuang S."/>
            <person name="Wei H."/>
            <person name="Liu B."/>
            <person name="Lei M."/>
            <person name="Yu H."/>
            <person name="Li Y."/>
            <person name="Xu H."/>
            <person name="Wei S."/>
            <person name="He X."/>
            <person name="Fang L."/>
            <person name="Zhang Z."/>
            <person name="Zhang Y."/>
            <person name="Huang X."/>
            <person name="Su Z."/>
            <person name="Tong W."/>
            <person name="Li J."/>
            <person name="Tong Z."/>
            <person name="Li S."/>
            <person name="Ye J."/>
            <person name="Wang L."/>
            <person name="Fang L."/>
            <person name="Lei T."/>
            <person name="Chen C."/>
            <person name="Chen H."/>
            <person name="Xu Z."/>
            <person name="Li H."/>
            <person name="Huang H."/>
            <person name="Zhang F."/>
            <person name="Xu H."/>
            <person name="Li N."/>
            <person name="Zhao C."/>
            <person name="Li S."/>
            <person name="Dong L."/>
            <person name="Huang Y."/>
            <person name="Li L."/>
            <person name="Xi Y."/>
            <person name="Qi Q."/>
            <person name="Li W."/>
            <person name="Zhang B."/>
            <person name="Hu W."/>
            <person name="Zhang Y."/>
            <person name="Tian X."/>
            <person name="Jiao Y."/>
            <person name="Liang X."/>
            <person name="Jin J."/>
            <person name="Gao L."/>
            <person name="Zheng W."/>
            <person name="Hao B."/>
            <person name="Liu S."/>
            <person name="Wang W."/>
            <person name="Yuan L."/>
            <person name="Cao M."/>
            <person name="McDermott J."/>
            <person name="Samudrala R."/>
            <person name="Wang J."/>
            <person name="Wong G.K."/>
            <person name="Yang H."/>
        </authorList>
    </citation>
    <scope>NUCLEOTIDE SEQUENCE [LARGE SCALE GENOMIC DNA]</scope>
    <source>
        <strain evidence="4">cv. 93-11</strain>
    </source>
</reference>
<dbReference type="Gramene" id="BGIOSGA005721-TA">
    <property type="protein sequence ID" value="BGIOSGA005721-PA"/>
    <property type="gene ID" value="BGIOSGA005721"/>
</dbReference>
<sequence>MTLATGCFASFLVSFSLAEWAQSQPTCLASWKDITAAHVHDIHPGPVIIDEPPPAPALPQPKQSTTARRWWMKADPRKAAQRRISRELEDLWLDPPAYCRPGPEPVTDLLHWEVIIDGPPGTPYAGGTFPVDVWYPNEYPFQPPKLTFKTKVYHPNIDDEGQMVVDVLHGYWLAGFTIHRLLLGFVSILYDPLLDYPINDDIAEQYENEYELYEKEAREWTRRYSSTPIASHWLPKAMRTPPAVPHIPATAERREESRSLHLRLLLLR</sequence>
<dbReference type="HOGENOM" id="CLU_030988_4_0_1"/>
<feature type="signal peptide" evidence="1">
    <location>
        <begin position="1"/>
        <end position="23"/>
    </location>
</feature>
<dbReference type="InterPro" id="IPR000608">
    <property type="entry name" value="UBC"/>
</dbReference>
<evidence type="ECO:0000313" key="3">
    <source>
        <dbReference type="EMBL" id="EAY87327.1"/>
    </source>
</evidence>
<dbReference type="Gene3D" id="3.10.110.10">
    <property type="entry name" value="Ubiquitin Conjugating Enzyme"/>
    <property type="match status" value="1"/>
</dbReference>
<dbReference type="PROSITE" id="PS50127">
    <property type="entry name" value="UBC_2"/>
    <property type="match status" value="1"/>
</dbReference>
<dbReference type="AlphaFoldDB" id="A2X917"/>
<evidence type="ECO:0000259" key="2">
    <source>
        <dbReference type="PROSITE" id="PS50127"/>
    </source>
</evidence>
<keyword evidence="4" id="KW-1185">Reference proteome</keyword>
<keyword evidence="1" id="KW-0732">Signal</keyword>
<dbReference type="OMA" id="HGYWLAG"/>
<dbReference type="PANTHER" id="PTHR24068">
    <property type="entry name" value="UBIQUITIN-CONJUGATING ENZYME E2"/>
    <property type="match status" value="1"/>
</dbReference>